<evidence type="ECO:0000256" key="5">
    <source>
        <dbReference type="PIRSR" id="PIRSR602403-1"/>
    </source>
</evidence>
<evidence type="ECO:0000256" key="1">
    <source>
        <dbReference type="ARBA" id="ARBA00001971"/>
    </source>
</evidence>
<keyword evidence="8" id="KW-1185">Reference proteome</keyword>
<dbReference type="EMBL" id="CP035758">
    <property type="protein sequence ID" value="QBD83391.1"/>
    <property type="molecule type" value="Genomic_DNA"/>
</dbReference>
<dbReference type="InterPro" id="IPR002403">
    <property type="entry name" value="Cyt_P450_E_grp-IV"/>
</dbReference>
<evidence type="ECO:0000313" key="7">
    <source>
        <dbReference type="EMBL" id="QBD83391.1"/>
    </source>
</evidence>
<keyword evidence="5 6" id="KW-0349">Heme</keyword>
<dbReference type="Pfam" id="PF00067">
    <property type="entry name" value="p450"/>
    <property type="match status" value="1"/>
</dbReference>
<proteinExistence type="inferred from homology"/>
<dbReference type="PRINTS" id="PR00385">
    <property type="entry name" value="P450"/>
</dbReference>
<dbReference type="GO" id="GO:0020037">
    <property type="term" value="F:heme binding"/>
    <property type="evidence" value="ECO:0007669"/>
    <property type="project" value="InterPro"/>
</dbReference>
<evidence type="ECO:0000256" key="6">
    <source>
        <dbReference type="RuleBase" id="RU000461"/>
    </source>
</evidence>
<evidence type="ECO:0000256" key="3">
    <source>
        <dbReference type="ARBA" id="ARBA00022723"/>
    </source>
</evidence>
<dbReference type="InterPro" id="IPR050121">
    <property type="entry name" value="Cytochrome_P450_monoxygenase"/>
</dbReference>
<dbReference type="PANTHER" id="PTHR24305">
    <property type="entry name" value="CYTOCHROME P450"/>
    <property type="match status" value="1"/>
</dbReference>
<comment type="similarity">
    <text evidence="2 6">Belongs to the cytochrome P450 family.</text>
</comment>
<keyword evidence="6" id="KW-0503">Monooxygenase</keyword>
<dbReference type="InterPro" id="IPR001128">
    <property type="entry name" value="Cyt_P450"/>
</dbReference>
<protein>
    <submittedName>
        <fullName evidence="7">Cytochrome P450</fullName>
    </submittedName>
</protein>
<dbReference type="Proteomes" id="UP000290365">
    <property type="component" value="Chromosome"/>
</dbReference>
<evidence type="ECO:0000313" key="8">
    <source>
        <dbReference type="Proteomes" id="UP000290365"/>
    </source>
</evidence>
<dbReference type="KEGG" id="kbs:EPA93_06930"/>
<evidence type="ECO:0000256" key="4">
    <source>
        <dbReference type="ARBA" id="ARBA00023004"/>
    </source>
</evidence>
<dbReference type="InterPro" id="IPR036396">
    <property type="entry name" value="Cyt_P450_sf"/>
</dbReference>
<organism evidence="7 8">
    <name type="scientific">Ktedonosporobacter rubrisoli</name>
    <dbReference type="NCBI Taxonomy" id="2509675"/>
    <lineage>
        <taxon>Bacteria</taxon>
        <taxon>Bacillati</taxon>
        <taxon>Chloroflexota</taxon>
        <taxon>Ktedonobacteria</taxon>
        <taxon>Ktedonobacterales</taxon>
        <taxon>Ktedonosporobacteraceae</taxon>
        <taxon>Ktedonosporobacter</taxon>
    </lineage>
</organism>
<dbReference type="PANTHER" id="PTHR24305:SF166">
    <property type="entry name" value="CYTOCHROME P450 12A4, MITOCHONDRIAL-RELATED"/>
    <property type="match status" value="1"/>
</dbReference>
<comment type="cofactor">
    <cofactor evidence="1 5">
        <name>heme</name>
        <dbReference type="ChEBI" id="CHEBI:30413"/>
    </cofactor>
</comment>
<dbReference type="InterPro" id="IPR017972">
    <property type="entry name" value="Cyt_P450_CS"/>
</dbReference>
<name>A0A4V0Z0J0_KTERU</name>
<dbReference type="GO" id="GO:0004497">
    <property type="term" value="F:monooxygenase activity"/>
    <property type="evidence" value="ECO:0007669"/>
    <property type="project" value="UniProtKB-KW"/>
</dbReference>
<gene>
    <name evidence="7" type="ORF">EPA93_06930</name>
</gene>
<reference evidence="7 8" key="1">
    <citation type="submission" date="2019-01" db="EMBL/GenBank/DDBJ databases">
        <title>Ktedonosporobacter rubrisoli SCAWS-G2.</title>
        <authorList>
            <person name="Huang Y."/>
            <person name="Yan B."/>
        </authorList>
    </citation>
    <scope>NUCLEOTIDE SEQUENCE [LARGE SCALE GENOMIC DNA]</scope>
    <source>
        <strain evidence="7 8">SCAWS-G2</strain>
    </source>
</reference>
<dbReference type="GO" id="GO:0016705">
    <property type="term" value="F:oxidoreductase activity, acting on paired donors, with incorporation or reduction of molecular oxygen"/>
    <property type="evidence" value="ECO:0007669"/>
    <property type="project" value="InterPro"/>
</dbReference>
<dbReference type="Gene3D" id="1.10.630.10">
    <property type="entry name" value="Cytochrome P450"/>
    <property type="match status" value="1"/>
</dbReference>
<keyword evidence="6" id="KW-0560">Oxidoreductase</keyword>
<feature type="binding site" description="axial binding residue" evidence="5">
    <location>
        <position position="401"/>
    </location>
    <ligand>
        <name>heme</name>
        <dbReference type="ChEBI" id="CHEBI:30413"/>
    </ligand>
    <ligandPart>
        <name>Fe</name>
        <dbReference type="ChEBI" id="CHEBI:18248"/>
    </ligandPart>
</feature>
<keyword evidence="3 5" id="KW-0479">Metal-binding</keyword>
<accession>A0A4V0Z0J0</accession>
<sequence length="471" mass="53557">MVTDTAVPRPRSSLPGPQGLPLLGAKMHLLQLYLHPFVRLRELYTTYGDIVVLTRNNPMLVFAFGPQHNFSLLSNPDLFYASSEKSFEKVPRGTAFTHILRNNLQHLDGEPHQRQRHLMMPAFHERQIVNYHRDIVEQTQSLLDSWGIGRELDLAREMQRLTQNVVDKTLFGLADDEKVARLRAQIHKLTKVMALGAGLPIDFPGLPYRQALQLAQKFATEMRELIEQKRGQAEATDMLTVLSQSHDEVGEKLTDDQVIGQVFAFYTTAYQTIANALTWTNFLLMQHPHILANLLAELDEKLHGAPPTSAQLSQLPLLEGVIKEGLRLFPPAIIGKRIAMSTCELGGYELAAGTTIVYSEFLTHRLPELYTEPNRFRPERWLTLEPSPYEYLPFSAGQHRCIAAPFAMQELKIVLAIMLQRYRLALRPNLKLSVDFTMRAKPGMPVRIFAQDRQFKRTPVRGPILDMLEGI</sequence>
<dbReference type="PRINTS" id="PR00465">
    <property type="entry name" value="EP450IV"/>
</dbReference>
<dbReference type="OrthoDB" id="140159at2"/>
<dbReference type="SUPFAM" id="SSF48264">
    <property type="entry name" value="Cytochrome P450"/>
    <property type="match status" value="1"/>
</dbReference>
<evidence type="ECO:0000256" key="2">
    <source>
        <dbReference type="ARBA" id="ARBA00010617"/>
    </source>
</evidence>
<dbReference type="PROSITE" id="PS00086">
    <property type="entry name" value="CYTOCHROME_P450"/>
    <property type="match status" value="1"/>
</dbReference>
<keyword evidence="4 5" id="KW-0408">Iron</keyword>
<dbReference type="GO" id="GO:0005506">
    <property type="term" value="F:iron ion binding"/>
    <property type="evidence" value="ECO:0007669"/>
    <property type="project" value="InterPro"/>
</dbReference>
<dbReference type="AlphaFoldDB" id="A0A4V0Z0J0"/>